<evidence type="ECO:0000313" key="2">
    <source>
        <dbReference type="Proteomes" id="UP000188879"/>
    </source>
</evidence>
<dbReference type="Proteomes" id="UP000188879">
    <property type="component" value="Unassembled WGS sequence"/>
</dbReference>
<accession>A0A1V2H2Y6</accession>
<name>A0A1V2H2Y6_9PROT</name>
<dbReference type="EMBL" id="MLCO01000094">
    <property type="protein sequence ID" value="ONG53777.1"/>
    <property type="molecule type" value="Genomic_DNA"/>
</dbReference>
<keyword evidence="2" id="KW-1185">Reference proteome</keyword>
<comment type="caution">
    <text evidence="1">The sequence shown here is derived from an EMBL/GenBank/DDBJ whole genome shotgun (WGS) entry which is preliminary data.</text>
</comment>
<reference evidence="1 2" key="1">
    <citation type="submission" date="2016-10" db="EMBL/GenBank/DDBJ databases">
        <title>Draft Genome sequence of Roseomonas sp. strain M3.</title>
        <authorList>
            <person name="Subhash Y."/>
            <person name="Lee S."/>
        </authorList>
    </citation>
    <scope>NUCLEOTIDE SEQUENCE [LARGE SCALE GENOMIC DNA]</scope>
    <source>
        <strain evidence="1 2">M3</strain>
    </source>
</reference>
<sequence>MTKPHDDGPIDPPVQEVPDINIDIDLGNILGVFAGNISIGDINLGDINIGDIAVGDIKDNQLDLSDLLDIGGSISGNFSDWLFG</sequence>
<dbReference type="AlphaFoldDB" id="A0A1V2H2Y6"/>
<proteinExistence type="predicted"/>
<organism evidence="1 2">
    <name type="scientific">Teichococcus deserti</name>
    <dbReference type="NCBI Taxonomy" id="1817963"/>
    <lineage>
        <taxon>Bacteria</taxon>
        <taxon>Pseudomonadati</taxon>
        <taxon>Pseudomonadota</taxon>
        <taxon>Alphaproteobacteria</taxon>
        <taxon>Acetobacterales</taxon>
        <taxon>Roseomonadaceae</taxon>
        <taxon>Roseomonas</taxon>
    </lineage>
</organism>
<protein>
    <submittedName>
        <fullName evidence="1">Uncharacterized protein</fullName>
    </submittedName>
</protein>
<dbReference type="RefSeq" id="WP_076957489.1">
    <property type="nucleotide sequence ID" value="NZ_MLCO01000094.1"/>
</dbReference>
<evidence type="ECO:0000313" key="1">
    <source>
        <dbReference type="EMBL" id="ONG53777.1"/>
    </source>
</evidence>
<gene>
    <name evidence="1" type="ORF">BKE38_11455</name>
</gene>